<organism evidence="1 2">
    <name type="scientific">Gossypium hirsutum</name>
    <name type="common">Upland cotton</name>
    <name type="synonym">Gossypium mexicanum</name>
    <dbReference type="NCBI Taxonomy" id="3635"/>
    <lineage>
        <taxon>Eukaryota</taxon>
        <taxon>Viridiplantae</taxon>
        <taxon>Streptophyta</taxon>
        <taxon>Embryophyta</taxon>
        <taxon>Tracheophyta</taxon>
        <taxon>Spermatophyta</taxon>
        <taxon>Magnoliopsida</taxon>
        <taxon>eudicotyledons</taxon>
        <taxon>Gunneridae</taxon>
        <taxon>Pentapetalae</taxon>
        <taxon>rosids</taxon>
        <taxon>malvids</taxon>
        <taxon>Malvales</taxon>
        <taxon>Malvaceae</taxon>
        <taxon>Malvoideae</taxon>
        <taxon>Gossypium</taxon>
    </lineage>
</organism>
<dbReference type="Proteomes" id="UP000818029">
    <property type="component" value="Chromosome A05"/>
</dbReference>
<evidence type="ECO:0000313" key="1">
    <source>
        <dbReference type="Proteomes" id="UP000818029"/>
    </source>
</evidence>
<dbReference type="GeneID" id="121229693"/>
<reference evidence="1" key="1">
    <citation type="journal article" date="2020" name="Nat. Genet.">
        <title>Genomic diversifications of five Gossypium allopolyploid species and their impact on cotton improvement.</title>
        <authorList>
            <person name="Chen Z.J."/>
            <person name="Sreedasyam A."/>
            <person name="Ando A."/>
            <person name="Song Q."/>
            <person name="De Santiago L.M."/>
            <person name="Hulse-Kemp A.M."/>
            <person name="Ding M."/>
            <person name="Ye W."/>
            <person name="Kirkbride R.C."/>
            <person name="Jenkins J."/>
            <person name="Plott C."/>
            <person name="Lovell J."/>
            <person name="Lin Y.M."/>
            <person name="Vaughn R."/>
            <person name="Liu B."/>
            <person name="Simpson S."/>
            <person name="Scheffler B.E."/>
            <person name="Wen L."/>
            <person name="Saski C.A."/>
            <person name="Grover C.E."/>
            <person name="Hu G."/>
            <person name="Conover J.L."/>
            <person name="Carlson J.W."/>
            <person name="Shu S."/>
            <person name="Boston L.B."/>
            <person name="Williams M."/>
            <person name="Peterson D.G."/>
            <person name="McGee K."/>
            <person name="Jones D.C."/>
            <person name="Wendel J.F."/>
            <person name="Stelly D.M."/>
            <person name="Grimwood J."/>
            <person name="Schmutz J."/>
        </authorList>
    </citation>
    <scope>NUCLEOTIDE SEQUENCE [LARGE SCALE GENOMIC DNA]</scope>
    <source>
        <strain evidence="1">cv. TM-1</strain>
    </source>
</reference>
<reference evidence="2" key="2">
    <citation type="submission" date="2025-08" db="UniProtKB">
        <authorList>
            <consortium name="RefSeq"/>
        </authorList>
    </citation>
    <scope>IDENTIFICATION</scope>
</reference>
<keyword evidence="1" id="KW-1185">Reference proteome</keyword>
<sequence>MALGLYNSFHQIENTWGGIHKKLAMTFMKHVARWPTMQRRTHVTDSKWRTIQQQAHLANCPNVNLLADSPLANCFADCQYANYHVDSHVAYSQYAISLEDCPSENKLAEK</sequence>
<dbReference type="RefSeq" id="XP_040970442.1">
    <property type="nucleotide sequence ID" value="XM_041114508.1"/>
</dbReference>
<gene>
    <name evidence="2" type="primary">LOC121229693</name>
</gene>
<proteinExistence type="predicted"/>
<name>A0ABM3BTR4_GOSHI</name>
<protein>
    <submittedName>
        <fullName evidence="2">Uncharacterized protein</fullName>
    </submittedName>
</protein>
<evidence type="ECO:0000313" key="2">
    <source>
        <dbReference type="RefSeq" id="XP_040970442.1"/>
    </source>
</evidence>
<accession>A0ABM3BTR4</accession>